<name>A0A1I7WJQ5_HETBA</name>
<organism evidence="2 3">
    <name type="scientific">Heterorhabditis bacteriophora</name>
    <name type="common">Entomopathogenic nematode worm</name>
    <dbReference type="NCBI Taxonomy" id="37862"/>
    <lineage>
        <taxon>Eukaryota</taxon>
        <taxon>Metazoa</taxon>
        <taxon>Ecdysozoa</taxon>
        <taxon>Nematoda</taxon>
        <taxon>Chromadorea</taxon>
        <taxon>Rhabditida</taxon>
        <taxon>Rhabditina</taxon>
        <taxon>Rhabditomorpha</taxon>
        <taxon>Strongyloidea</taxon>
        <taxon>Heterorhabditidae</taxon>
        <taxon>Heterorhabditis</taxon>
    </lineage>
</organism>
<evidence type="ECO:0000313" key="3">
    <source>
        <dbReference type="WBParaSite" id="Hba_05256"/>
    </source>
</evidence>
<keyword evidence="2" id="KW-1185">Reference proteome</keyword>
<sequence>MSIGQSVRQDASQAAPTRRRMERRASETFRLKNKSVDFAFEFQCSSVCQRQHLIPS</sequence>
<protein>
    <submittedName>
        <fullName evidence="3">Uncharacterized protein</fullName>
    </submittedName>
</protein>
<evidence type="ECO:0000256" key="1">
    <source>
        <dbReference type="SAM" id="MobiDB-lite"/>
    </source>
</evidence>
<feature type="region of interest" description="Disordered" evidence="1">
    <location>
        <begin position="1"/>
        <end position="26"/>
    </location>
</feature>
<proteinExistence type="predicted"/>
<evidence type="ECO:0000313" key="2">
    <source>
        <dbReference type="Proteomes" id="UP000095283"/>
    </source>
</evidence>
<dbReference type="Proteomes" id="UP000095283">
    <property type="component" value="Unplaced"/>
</dbReference>
<dbReference type="AlphaFoldDB" id="A0A1I7WJQ5"/>
<feature type="compositionally biased region" description="Polar residues" evidence="1">
    <location>
        <begin position="1"/>
        <end position="15"/>
    </location>
</feature>
<reference evidence="3" key="1">
    <citation type="submission" date="2016-11" db="UniProtKB">
        <authorList>
            <consortium name="WormBaseParasite"/>
        </authorList>
    </citation>
    <scope>IDENTIFICATION</scope>
</reference>
<dbReference type="WBParaSite" id="Hba_05256">
    <property type="protein sequence ID" value="Hba_05256"/>
    <property type="gene ID" value="Hba_05256"/>
</dbReference>
<accession>A0A1I7WJQ5</accession>